<dbReference type="RefSeq" id="WP_083407810.1">
    <property type="nucleotide sequence ID" value="NZ_LT629971.1"/>
</dbReference>
<dbReference type="PROSITE" id="PS51819">
    <property type="entry name" value="VOC"/>
    <property type="match status" value="1"/>
</dbReference>
<dbReference type="Gene3D" id="3.30.720.110">
    <property type="match status" value="1"/>
</dbReference>
<feature type="domain" description="VOC" evidence="1">
    <location>
        <begin position="9"/>
        <end position="134"/>
    </location>
</feature>
<dbReference type="InterPro" id="IPR004360">
    <property type="entry name" value="Glyas_Fos-R_dOase_dom"/>
</dbReference>
<name>A0A1H6KE97_MYCRU</name>
<dbReference type="AlphaFoldDB" id="A0A1H6KE97"/>
<dbReference type="OrthoDB" id="9795306at2"/>
<dbReference type="STRING" id="370526.SAMN04489835_2997"/>
<dbReference type="CDD" id="cd07246">
    <property type="entry name" value="VOC_like"/>
    <property type="match status" value="1"/>
</dbReference>
<dbReference type="SUPFAM" id="SSF54593">
    <property type="entry name" value="Glyoxalase/Bleomycin resistance protein/Dihydroxybiphenyl dioxygenase"/>
    <property type="match status" value="1"/>
</dbReference>
<evidence type="ECO:0000313" key="2">
    <source>
        <dbReference type="EMBL" id="SEH69821.1"/>
    </source>
</evidence>
<dbReference type="PANTHER" id="PTHR34109:SF1">
    <property type="entry name" value="VOC DOMAIN-CONTAINING PROTEIN"/>
    <property type="match status" value="1"/>
</dbReference>
<protein>
    <submittedName>
        <fullName evidence="2">PhnB protein</fullName>
    </submittedName>
</protein>
<dbReference type="Proteomes" id="UP000182915">
    <property type="component" value="Chromosome I"/>
</dbReference>
<evidence type="ECO:0000313" key="3">
    <source>
        <dbReference type="Proteomes" id="UP000182915"/>
    </source>
</evidence>
<organism evidence="2 3">
    <name type="scientific">Mycolicibacterium rutilum</name>
    <name type="common">Mycobacterium rutilum</name>
    <dbReference type="NCBI Taxonomy" id="370526"/>
    <lineage>
        <taxon>Bacteria</taxon>
        <taxon>Bacillati</taxon>
        <taxon>Actinomycetota</taxon>
        <taxon>Actinomycetes</taxon>
        <taxon>Mycobacteriales</taxon>
        <taxon>Mycobacteriaceae</taxon>
        <taxon>Mycolicibacterium</taxon>
    </lineage>
</organism>
<reference evidence="3" key="1">
    <citation type="submission" date="2016-10" db="EMBL/GenBank/DDBJ databases">
        <authorList>
            <person name="Varghese N."/>
            <person name="Submissions S."/>
        </authorList>
    </citation>
    <scope>NUCLEOTIDE SEQUENCE [LARGE SCALE GENOMIC DNA]</scope>
    <source>
        <strain evidence="3">DSM 45405</strain>
    </source>
</reference>
<sequence length="157" mass="16818">MSAQPIPTGYTSLTPFLCIDGAAAAIDFYTEVFGAELVDRMDGPGGTVAHAELDFGSGRLQVGDPAEAYQIAAPDPARPATYSIGLYCGDVDAVVARAQEAGATVREPVQTFVTGDRFASIVDPFGTRWSVMTRVEEVSPEERERRLSEWAKENVAT</sequence>
<dbReference type="Pfam" id="PF00903">
    <property type="entry name" value="Glyoxalase"/>
    <property type="match status" value="1"/>
</dbReference>
<dbReference type="InterPro" id="IPR029068">
    <property type="entry name" value="Glyas_Bleomycin-R_OHBP_Dase"/>
</dbReference>
<dbReference type="PANTHER" id="PTHR34109">
    <property type="entry name" value="BNAUNNG04460D PROTEIN-RELATED"/>
    <property type="match status" value="1"/>
</dbReference>
<keyword evidence="3" id="KW-1185">Reference proteome</keyword>
<accession>A0A1H6KE97</accession>
<dbReference type="InterPro" id="IPR037523">
    <property type="entry name" value="VOC_core"/>
</dbReference>
<gene>
    <name evidence="2" type="ORF">SAMN04489835_2997</name>
</gene>
<dbReference type="Gene3D" id="3.30.720.120">
    <property type="match status" value="1"/>
</dbReference>
<evidence type="ECO:0000259" key="1">
    <source>
        <dbReference type="PROSITE" id="PS51819"/>
    </source>
</evidence>
<dbReference type="EMBL" id="LT629971">
    <property type="protein sequence ID" value="SEH69821.1"/>
    <property type="molecule type" value="Genomic_DNA"/>
</dbReference>
<proteinExistence type="predicted"/>